<gene>
    <name evidence="2" type="ORF">L3081_24035</name>
</gene>
<dbReference type="Pfam" id="PF07510">
    <property type="entry name" value="GmrSD_C"/>
    <property type="match status" value="1"/>
</dbReference>
<evidence type="ECO:0000259" key="1">
    <source>
        <dbReference type="Pfam" id="PF07510"/>
    </source>
</evidence>
<dbReference type="Proteomes" id="UP001139646">
    <property type="component" value="Unassembled WGS sequence"/>
</dbReference>
<dbReference type="EMBL" id="JAKKSL010000007">
    <property type="protein sequence ID" value="MCI2285898.1"/>
    <property type="molecule type" value="Genomic_DNA"/>
</dbReference>
<keyword evidence="2" id="KW-0378">Hydrolase</keyword>
<dbReference type="PANTHER" id="PTHR24094:SF15">
    <property type="entry name" value="AMP-DEPENDENT SYNTHETASE_LIGASE DOMAIN-CONTAINING PROTEIN-RELATED"/>
    <property type="match status" value="1"/>
</dbReference>
<evidence type="ECO:0000313" key="3">
    <source>
        <dbReference type="Proteomes" id="UP001139646"/>
    </source>
</evidence>
<sequence>MKLGAAVFGLCHDKSSHSFSMMKHYDKYASLESCLSVPGSRVPKHMANASNVELSSTRAIQSFSNKSYNRHNWKHWNEGQNPNDCINTRHETLVRQAVPRTVTMSRDGCFVSTGKWLDDYSGDLYVNPRDLDIDHIVPLNYAYKHGGANWSKSKKELFANDPINLIAVSASLNREKSAKGPANWLPPNHSYRCQYLARWQQVLIKYPSIVMNSAEQRTVRKMAQACISK</sequence>
<accession>A0ABS9X6N3</accession>
<feature type="domain" description="GmrSD restriction endonucleases C-terminal" evidence="1">
    <location>
        <begin position="110"/>
        <end position="201"/>
    </location>
</feature>
<keyword evidence="2" id="KW-0255">Endonuclease</keyword>
<name>A0ABS9X6N3_9GAMM</name>
<reference evidence="2" key="1">
    <citation type="submission" date="2022-01" db="EMBL/GenBank/DDBJ databases">
        <title>Colwellia maritima, isolated from seawater.</title>
        <authorList>
            <person name="Kristyanto S."/>
            <person name="Jung J."/>
            <person name="Jeon C.O."/>
        </authorList>
    </citation>
    <scope>NUCLEOTIDE SEQUENCE</scope>
    <source>
        <strain evidence="2">MSW7</strain>
    </source>
</reference>
<protein>
    <submittedName>
        <fullName evidence="2">HNH endonuclease family protein</fullName>
    </submittedName>
</protein>
<dbReference type="InterPro" id="IPR011089">
    <property type="entry name" value="GmrSD_C"/>
</dbReference>
<dbReference type="PANTHER" id="PTHR24094">
    <property type="entry name" value="SECRETED PROTEIN"/>
    <property type="match status" value="1"/>
</dbReference>
<organism evidence="2 3">
    <name type="scientific">Colwellia maritima</name>
    <dbReference type="NCBI Taxonomy" id="2912588"/>
    <lineage>
        <taxon>Bacteria</taxon>
        <taxon>Pseudomonadati</taxon>
        <taxon>Pseudomonadota</taxon>
        <taxon>Gammaproteobacteria</taxon>
        <taxon>Alteromonadales</taxon>
        <taxon>Colwelliaceae</taxon>
        <taxon>Colwellia</taxon>
    </lineage>
</organism>
<comment type="caution">
    <text evidence="2">The sequence shown here is derived from an EMBL/GenBank/DDBJ whole genome shotgun (WGS) entry which is preliminary data.</text>
</comment>
<proteinExistence type="predicted"/>
<keyword evidence="2" id="KW-0540">Nuclease</keyword>
<keyword evidence="3" id="KW-1185">Reference proteome</keyword>
<dbReference type="GO" id="GO:0004519">
    <property type="term" value="F:endonuclease activity"/>
    <property type="evidence" value="ECO:0007669"/>
    <property type="project" value="UniProtKB-KW"/>
</dbReference>
<evidence type="ECO:0000313" key="2">
    <source>
        <dbReference type="EMBL" id="MCI2285898.1"/>
    </source>
</evidence>
<dbReference type="RefSeq" id="WP_242288909.1">
    <property type="nucleotide sequence ID" value="NZ_JAKKSL010000007.1"/>
</dbReference>